<dbReference type="InterPro" id="IPR012836">
    <property type="entry name" value="FlgF"/>
</dbReference>
<dbReference type="InterPro" id="IPR001444">
    <property type="entry name" value="Flag_bb_rod_N"/>
</dbReference>
<evidence type="ECO:0000259" key="8">
    <source>
        <dbReference type="Pfam" id="PF06429"/>
    </source>
</evidence>
<dbReference type="Pfam" id="PF22692">
    <property type="entry name" value="LlgE_F_G_D1"/>
    <property type="match status" value="1"/>
</dbReference>
<dbReference type="OrthoDB" id="9804559at2"/>
<feature type="domain" description="Flagellar basal body rod protein N-terminal" evidence="7">
    <location>
        <begin position="5"/>
        <end position="35"/>
    </location>
</feature>
<evidence type="ECO:0000256" key="3">
    <source>
        <dbReference type="ARBA" id="ARBA00023143"/>
    </source>
</evidence>
<dbReference type="PANTHER" id="PTHR30435:SF18">
    <property type="entry name" value="FLAGELLAR BASAL-BODY ROD PROTEIN FLGF"/>
    <property type="match status" value="1"/>
</dbReference>
<evidence type="ECO:0000313" key="11">
    <source>
        <dbReference type="Proteomes" id="UP000002770"/>
    </source>
</evidence>
<dbReference type="InterPro" id="IPR020013">
    <property type="entry name" value="Flagellar_FlgE/F/G"/>
</dbReference>
<sequence length="247" mass="25708">MDPILYNAAGGGRANFSRQEIIANNLANAATPGFRTDLYQAQTMYAQAAGSNSSGNSFVVQNTNSFDLSGGDLITTGRNLDIAINGNGWLAVRDSTGKEAYTKTGSLHVDANGQLVTASGKAVIGNGGPISIPPAQSIDIGTDGTISIVPLGDTAQSPAVVDRVKMVSLPKDNIVKNADGLFQLKTGGVAPFDSNIRLISGALEGSNVQPVEQMVAMITAGRDFETHMNLMSTVSDNSQKLAQILHD</sequence>
<evidence type="ECO:0000313" key="10">
    <source>
        <dbReference type="EMBL" id="EHL32274.1"/>
    </source>
</evidence>
<dbReference type="SUPFAM" id="SSF117143">
    <property type="entry name" value="Flagellar hook protein flgE"/>
    <property type="match status" value="1"/>
</dbReference>
<organism evidence="10 11">
    <name type="scientific">Legionella drancourtii LLAP12</name>
    <dbReference type="NCBI Taxonomy" id="658187"/>
    <lineage>
        <taxon>Bacteria</taxon>
        <taxon>Pseudomonadati</taxon>
        <taxon>Pseudomonadota</taxon>
        <taxon>Gammaproteobacteria</taxon>
        <taxon>Legionellales</taxon>
        <taxon>Legionellaceae</taxon>
        <taxon>Legionella</taxon>
    </lineage>
</organism>
<dbReference type="NCBIfam" id="NF009280">
    <property type="entry name" value="PRK12640.1"/>
    <property type="match status" value="1"/>
</dbReference>
<dbReference type="NCBIfam" id="TIGR02490">
    <property type="entry name" value="flgF"/>
    <property type="match status" value="1"/>
</dbReference>
<proteinExistence type="inferred from homology"/>
<protein>
    <recommendedName>
        <fullName evidence="5 6">Flagellar basal-body rod protein FlgF</fullName>
    </recommendedName>
</protein>
<dbReference type="GO" id="GO:0030694">
    <property type="term" value="C:bacterial-type flagellum basal body, rod"/>
    <property type="evidence" value="ECO:0007669"/>
    <property type="project" value="UniProtKB-UniRule"/>
</dbReference>
<gene>
    <name evidence="10" type="ORF">LDG_5647</name>
</gene>
<dbReference type="FunCoup" id="G9EKC3">
    <property type="interactions" value="42"/>
</dbReference>
<evidence type="ECO:0000256" key="4">
    <source>
        <dbReference type="ARBA" id="ARBA00038560"/>
    </source>
</evidence>
<comment type="subcellular location">
    <subcellularLocation>
        <location evidence="1 6">Bacterial flagellum basal body</location>
    </subcellularLocation>
</comment>
<keyword evidence="11" id="KW-1185">Reference proteome</keyword>
<dbReference type="AlphaFoldDB" id="G9EKC3"/>
<dbReference type="Pfam" id="PF00460">
    <property type="entry name" value="Flg_bb_rod"/>
    <property type="match status" value="1"/>
</dbReference>
<keyword evidence="3 6" id="KW-0975">Bacterial flagellum</keyword>
<dbReference type="HOGENOM" id="CLU_013687_1_0_6"/>
<dbReference type="NCBIfam" id="TIGR03506">
    <property type="entry name" value="FlgEFG_subfam"/>
    <property type="match status" value="1"/>
</dbReference>
<name>G9EKC3_9GAMM</name>
<evidence type="ECO:0000259" key="9">
    <source>
        <dbReference type="Pfam" id="PF22692"/>
    </source>
</evidence>
<dbReference type="eggNOG" id="COG4787">
    <property type="taxonomic scope" value="Bacteria"/>
</dbReference>
<dbReference type="InterPro" id="IPR010930">
    <property type="entry name" value="Flg_bb/hook_C_dom"/>
</dbReference>
<evidence type="ECO:0000259" key="7">
    <source>
        <dbReference type="Pfam" id="PF00460"/>
    </source>
</evidence>
<comment type="subunit">
    <text evidence="4 6">The basal body constitutes a major portion of the flagellar organelle and consists of five rings (E,L,P,S, and M) mounted on a central rod. The rod consists of about 26 subunits of FlgG in the distal portion, and FlgB, FlgC and FlgF are thought to build up the proximal portion of the rod with about 6 subunits each.</text>
</comment>
<evidence type="ECO:0000256" key="2">
    <source>
        <dbReference type="ARBA" id="ARBA00009677"/>
    </source>
</evidence>
<dbReference type="Proteomes" id="UP000002770">
    <property type="component" value="Unassembled WGS sequence"/>
</dbReference>
<dbReference type="InterPro" id="IPR037925">
    <property type="entry name" value="FlgE/F/G-like"/>
</dbReference>
<evidence type="ECO:0000256" key="6">
    <source>
        <dbReference type="RuleBase" id="RU362116"/>
    </source>
</evidence>
<dbReference type="EMBL" id="JH413801">
    <property type="protein sequence ID" value="EHL32274.1"/>
    <property type="molecule type" value="Genomic_DNA"/>
</dbReference>
<dbReference type="Pfam" id="PF06429">
    <property type="entry name" value="Flg_bbr_C"/>
    <property type="match status" value="1"/>
</dbReference>
<comment type="similarity">
    <text evidence="2 6">Belongs to the flagella basal body rod proteins family.</text>
</comment>
<evidence type="ECO:0000256" key="5">
    <source>
        <dbReference type="ARBA" id="ARBA00040228"/>
    </source>
</evidence>
<feature type="domain" description="Flagellar hook protein FlgE/F/G-like D1" evidence="9">
    <location>
        <begin position="83"/>
        <end position="147"/>
    </location>
</feature>
<dbReference type="RefSeq" id="WP_006869620.1">
    <property type="nucleotide sequence ID" value="NZ_JH413801.1"/>
</dbReference>
<dbReference type="InParanoid" id="G9EKC3"/>
<dbReference type="STRING" id="658187.LDG_5647"/>
<accession>G9EKC3</accession>
<dbReference type="PANTHER" id="PTHR30435">
    <property type="entry name" value="FLAGELLAR PROTEIN"/>
    <property type="match status" value="1"/>
</dbReference>
<evidence type="ECO:0000256" key="1">
    <source>
        <dbReference type="ARBA" id="ARBA00004117"/>
    </source>
</evidence>
<reference evidence="10 11" key="1">
    <citation type="journal article" date="2011" name="BMC Genomics">
        <title>Insight into cross-talk between intra-amoebal pathogens.</title>
        <authorList>
            <person name="Gimenez G."/>
            <person name="Bertelli C."/>
            <person name="Moliner C."/>
            <person name="Robert C."/>
            <person name="Raoult D."/>
            <person name="Fournier P.E."/>
            <person name="Greub G."/>
        </authorList>
    </citation>
    <scope>NUCLEOTIDE SEQUENCE [LARGE SCALE GENOMIC DNA]</scope>
    <source>
        <strain evidence="10 11">LLAP12</strain>
    </source>
</reference>
<feature type="domain" description="Flagellar basal-body/hook protein C-terminal" evidence="8">
    <location>
        <begin position="200"/>
        <end position="244"/>
    </location>
</feature>
<dbReference type="InterPro" id="IPR053967">
    <property type="entry name" value="LlgE_F_G-like_D1"/>
</dbReference>
<dbReference type="GO" id="GO:0071978">
    <property type="term" value="P:bacterial-type flagellum-dependent swarming motility"/>
    <property type="evidence" value="ECO:0007669"/>
    <property type="project" value="TreeGrafter"/>
</dbReference>